<dbReference type="RefSeq" id="WP_132778782.1">
    <property type="nucleotide sequence ID" value="NZ_SMBZ01000052.1"/>
</dbReference>
<proteinExistence type="predicted"/>
<reference evidence="1 2" key="1">
    <citation type="submission" date="2019-03" db="EMBL/GenBank/DDBJ databases">
        <title>Genomic Encyclopedia of Type Strains, Phase IV (KMG-IV): sequencing the most valuable type-strain genomes for metagenomic binning, comparative biology and taxonomic classification.</title>
        <authorList>
            <person name="Goeker M."/>
        </authorList>
    </citation>
    <scope>NUCLEOTIDE SEQUENCE [LARGE SCALE GENOMIC DNA]</scope>
    <source>
        <strain evidence="1 2">DSM 22362</strain>
    </source>
</reference>
<dbReference type="EMBL" id="SMBZ01000052">
    <property type="protein sequence ID" value="TCV07433.1"/>
    <property type="molecule type" value="Genomic_DNA"/>
</dbReference>
<evidence type="ECO:0000313" key="1">
    <source>
        <dbReference type="EMBL" id="TCV07433.1"/>
    </source>
</evidence>
<dbReference type="SUPFAM" id="SSF56731">
    <property type="entry name" value="DNA primase core"/>
    <property type="match status" value="1"/>
</dbReference>
<evidence type="ECO:0000313" key="2">
    <source>
        <dbReference type="Proteomes" id="UP000295197"/>
    </source>
</evidence>
<sequence length="314" mass="36359">MPQNIPFSNYQDISIAEFLAKLGYHPVKKAGKELFYHSMLRDTPRITPSLSVWDQGGKWIDRGGPNESGIYGGGIIQLAKAYWKNLPLVEVLKNIDHTLNIIHFDEVKPIYLQVNPVNLTQSYAFKLFKTEPLGTNRRLTAYLKSRGIFDISSRHLNEIYYINQNKNSGSKIYPAIGWKNEHNNWEFSTPWGFKSSIGQKGISIIPGNLKSHVVLFEGYMDYLSWLKLNSPQQPMPTAYVLNSIIHLKKILERIDSMDRIELFLDNDIPGKQTTRIILDKYPHAQDRSFLYQGYKDYNEMLMDQLHNTKIGYKR</sequence>
<dbReference type="Pfam" id="PF13155">
    <property type="entry name" value="Toprim_2"/>
    <property type="match status" value="1"/>
</dbReference>
<dbReference type="Proteomes" id="UP000295197">
    <property type="component" value="Unassembled WGS sequence"/>
</dbReference>
<accession>A0A4R3VRG2</accession>
<organism evidence="1 2">
    <name type="scientific">Sphingobacterium alimentarium</name>
    <dbReference type="NCBI Taxonomy" id="797292"/>
    <lineage>
        <taxon>Bacteria</taxon>
        <taxon>Pseudomonadati</taxon>
        <taxon>Bacteroidota</taxon>
        <taxon>Sphingobacteriia</taxon>
        <taxon>Sphingobacteriales</taxon>
        <taxon>Sphingobacteriaceae</taxon>
        <taxon>Sphingobacterium</taxon>
    </lineage>
</organism>
<dbReference type="Gene3D" id="3.40.1360.10">
    <property type="match status" value="1"/>
</dbReference>
<dbReference type="OrthoDB" id="8536512at2"/>
<keyword evidence="2" id="KW-1185">Reference proteome</keyword>
<protein>
    <submittedName>
        <fullName evidence="1">Toprim domain-containing protein</fullName>
    </submittedName>
</protein>
<name>A0A4R3VRG2_9SPHI</name>
<gene>
    <name evidence="1" type="ORF">EDC17_10528</name>
</gene>
<comment type="caution">
    <text evidence="1">The sequence shown here is derived from an EMBL/GenBank/DDBJ whole genome shotgun (WGS) entry which is preliminary data.</text>
</comment>
<dbReference type="AlphaFoldDB" id="A0A4R3VRG2"/>